<evidence type="ECO:0008006" key="4">
    <source>
        <dbReference type="Google" id="ProtNLM"/>
    </source>
</evidence>
<keyword evidence="3" id="KW-1185">Reference proteome</keyword>
<dbReference type="Proteomes" id="UP000199629">
    <property type="component" value="Unassembled WGS sequence"/>
</dbReference>
<dbReference type="InterPro" id="IPR021214">
    <property type="entry name" value="DUF2568"/>
</dbReference>
<keyword evidence="1" id="KW-1133">Transmembrane helix</keyword>
<accession>A0A1C4WYH9</accession>
<dbReference type="Pfam" id="PF10823">
    <property type="entry name" value="DUF2568"/>
    <property type="match status" value="1"/>
</dbReference>
<sequence length="111" mass="11428">MKALLLTLIFLLELALLAAAGWWGFTLDAGWPVRLLAGLGAPLVIAVVWGLFCSPRASVTLPAPAKLGVQAACFVTGGVLLALAGRPVPGAVLVALWALDKTLLTLSGEKI</sequence>
<feature type="transmembrane region" description="Helical" evidence="1">
    <location>
        <begin position="35"/>
        <end position="52"/>
    </location>
</feature>
<organism evidence="2 3">
    <name type="scientific">Micromonospora chaiyaphumensis</name>
    <dbReference type="NCBI Taxonomy" id="307119"/>
    <lineage>
        <taxon>Bacteria</taxon>
        <taxon>Bacillati</taxon>
        <taxon>Actinomycetota</taxon>
        <taxon>Actinomycetes</taxon>
        <taxon>Micromonosporales</taxon>
        <taxon>Micromonosporaceae</taxon>
        <taxon>Micromonospora</taxon>
    </lineage>
</organism>
<protein>
    <recommendedName>
        <fullName evidence="4">DUF2568 domain-containing protein</fullName>
    </recommendedName>
</protein>
<proteinExistence type="predicted"/>
<gene>
    <name evidence="2" type="ORF">GA0070214_104530</name>
</gene>
<keyword evidence="1" id="KW-0812">Transmembrane</keyword>
<name>A0A1C4WYH9_9ACTN</name>
<evidence type="ECO:0000313" key="3">
    <source>
        <dbReference type="Proteomes" id="UP000199629"/>
    </source>
</evidence>
<dbReference type="AlphaFoldDB" id="A0A1C4WYH9"/>
<feature type="transmembrane region" description="Helical" evidence="1">
    <location>
        <begin position="73"/>
        <end position="99"/>
    </location>
</feature>
<evidence type="ECO:0000313" key="2">
    <source>
        <dbReference type="EMBL" id="SCF01259.1"/>
    </source>
</evidence>
<evidence type="ECO:0000256" key="1">
    <source>
        <dbReference type="SAM" id="Phobius"/>
    </source>
</evidence>
<keyword evidence="1" id="KW-0472">Membrane</keyword>
<dbReference type="EMBL" id="FMCS01000004">
    <property type="protein sequence ID" value="SCF01259.1"/>
    <property type="molecule type" value="Genomic_DNA"/>
</dbReference>
<reference evidence="3" key="1">
    <citation type="submission" date="2016-06" db="EMBL/GenBank/DDBJ databases">
        <authorList>
            <person name="Varghese N."/>
            <person name="Submissions Spin"/>
        </authorList>
    </citation>
    <scope>NUCLEOTIDE SEQUENCE [LARGE SCALE GENOMIC DNA]</scope>
    <source>
        <strain evidence="3">DSM 45246</strain>
    </source>
</reference>
<dbReference type="RefSeq" id="WP_091263035.1">
    <property type="nucleotide sequence ID" value="NZ_FMCS01000004.1"/>
</dbReference>